<gene>
    <name evidence="2" type="ORF">AOZ06_33370</name>
</gene>
<dbReference type="Pfam" id="PF01909">
    <property type="entry name" value="NTP_transf_2"/>
    <property type="match status" value="1"/>
</dbReference>
<dbReference type="InterPro" id="IPR043519">
    <property type="entry name" value="NT_sf"/>
</dbReference>
<dbReference type="InterPro" id="IPR002934">
    <property type="entry name" value="Polymerase_NTP_transf_dom"/>
</dbReference>
<dbReference type="GO" id="GO:0016779">
    <property type="term" value="F:nucleotidyltransferase activity"/>
    <property type="evidence" value="ECO:0007669"/>
    <property type="project" value="InterPro"/>
</dbReference>
<sequence length="259" mass="28418">MSDEIDKIDRIVTRYLAAADRLLPGRITGFYLVGSAALGAWHPDTSDIDFVAVVTGPATRLRALHIVGNLVTAGRALVKRQTNIPGTMNGVFVAAQDIGKPVTEIRPIASHSGRSFKPGVGFDVNPVMWKVLLEKGITVRGSEPSELGVDPEPDKLRQWNLDQLDGHWRSFAEQCVSDNPPRKPLRSPYETALARVTGPPRLHHTVATGEIISKDDAVGYAADTFGVHVDDLRNPRQIGEFMLEVIDDATRESFRRPGR</sequence>
<dbReference type="STRING" id="860235.AOZ06_33370"/>
<feature type="domain" description="Polymerase nucleotidyl transferase" evidence="1">
    <location>
        <begin position="21"/>
        <end position="60"/>
    </location>
</feature>
<protein>
    <recommendedName>
        <fullName evidence="1">Polymerase nucleotidyl transferase domain-containing protein</fullName>
    </recommendedName>
</protein>
<evidence type="ECO:0000259" key="1">
    <source>
        <dbReference type="Pfam" id="PF01909"/>
    </source>
</evidence>
<dbReference type="EMBL" id="CP012752">
    <property type="protein sequence ID" value="ALG11125.1"/>
    <property type="molecule type" value="Genomic_DNA"/>
</dbReference>
<name>A0A0N9HUY4_9PSEU</name>
<dbReference type="KEGG" id="kphy:AOZ06_33370"/>
<dbReference type="AlphaFoldDB" id="A0A0N9HUY4"/>
<accession>A0A0N9HUY4</accession>
<reference evidence="2 3" key="1">
    <citation type="submission" date="2015-07" db="EMBL/GenBank/DDBJ databases">
        <title>Genome sequencing of Kibdelosporangium phytohabitans.</title>
        <authorList>
            <person name="Qin S."/>
            <person name="Xing K."/>
        </authorList>
    </citation>
    <scope>NUCLEOTIDE SEQUENCE [LARGE SCALE GENOMIC DNA]</scope>
    <source>
        <strain evidence="2 3">KLBMP1111</strain>
    </source>
</reference>
<dbReference type="SUPFAM" id="SSF81301">
    <property type="entry name" value="Nucleotidyltransferase"/>
    <property type="match status" value="1"/>
</dbReference>
<evidence type="ECO:0000313" key="2">
    <source>
        <dbReference type="EMBL" id="ALG11125.1"/>
    </source>
</evidence>
<organism evidence="2 3">
    <name type="scientific">Kibdelosporangium phytohabitans</name>
    <dbReference type="NCBI Taxonomy" id="860235"/>
    <lineage>
        <taxon>Bacteria</taxon>
        <taxon>Bacillati</taxon>
        <taxon>Actinomycetota</taxon>
        <taxon>Actinomycetes</taxon>
        <taxon>Pseudonocardiales</taxon>
        <taxon>Pseudonocardiaceae</taxon>
        <taxon>Kibdelosporangium</taxon>
    </lineage>
</organism>
<evidence type="ECO:0000313" key="3">
    <source>
        <dbReference type="Proteomes" id="UP000063699"/>
    </source>
</evidence>
<dbReference type="RefSeq" id="WP_054293026.1">
    <property type="nucleotide sequence ID" value="NZ_CP012752.1"/>
</dbReference>
<dbReference type="Proteomes" id="UP000063699">
    <property type="component" value="Chromosome"/>
</dbReference>
<keyword evidence="3" id="KW-1185">Reference proteome</keyword>
<dbReference type="OrthoDB" id="4066793at2"/>
<proteinExistence type="predicted"/>